<dbReference type="EMBL" id="KV744921">
    <property type="protein sequence ID" value="OCK81415.1"/>
    <property type="molecule type" value="Genomic_DNA"/>
</dbReference>
<gene>
    <name evidence="2" type="ORF">K432DRAFT_326299</name>
</gene>
<dbReference type="Gene3D" id="3.30.559.10">
    <property type="entry name" value="Chloramphenicol acetyltransferase-like domain"/>
    <property type="match status" value="2"/>
</dbReference>
<evidence type="ECO:0000313" key="2">
    <source>
        <dbReference type="EMBL" id="OCK81415.1"/>
    </source>
</evidence>
<sequence length="468" mass="51904">MLPVADQLTNFRVQVPIILCFKLDGKATHNKIIQNLVTGLSHTLVDVPFLAGRVVPEEGNNGRVSVTIGSEAGVTFKVCDLAAAGTQPPAYTYDELEAVHFASSVLDSFLPVLAPRRVEDLDEPVLHIEANFVHGGLLLAFCIHHSTSDASAWSRVLRTWSAHTKAAAGKSNLGAGRLDPKALDRSPLFGLDNPFVLAECPQLKAIDIPNSIPQPRAKSHAENPLDRTSYEQKIAVEPLMQGPKPVHTYWYISVKKLQLLKDAAHSATPTDPWVSTSDALFALIWRRMNVAKGLLDDGVDSSTFWVPVDFRSRLDLHPDYMGNAMDMALATSPMAELCSSEPNSLYKTAARIRDAVNAIDRPRVQRTLALMDSMRPDSFTYDFDMVSGAGYCTTSFAKYDWFVHDWGCDLGKIKRARYQWQFLIDGFAMVSPKFEDGGMEIAITVLPKVLGRLKVDREFTKYVEFRCC</sequence>
<dbReference type="PANTHER" id="PTHR31642">
    <property type="entry name" value="TRICHOTHECENE 3-O-ACETYLTRANSFERASE"/>
    <property type="match status" value="1"/>
</dbReference>
<dbReference type="OrthoDB" id="1862401at2759"/>
<accession>A0A8E2ECC8</accession>
<dbReference type="Proteomes" id="UP000250266">
    <property type="component" value="Unassembled WGS sequence"/>
</dbReference>
<name>A0A8E2ECC8_9PEZI</name>
<dbReference type="PANTHER" id="PTHR31642:SF310">
    <property type="entry name" value="FATTY ALCOHOL:CAFFEOYL-COA ACYLTRANSFERASE"/>
    <property type="match status" value="1"/>
</dbReference>
<dbReference type="InterPro" id="IPR050317">
    <property type="entry name" value="Plant_Fungal_Acyltransferase"/>
</dbReference>
<proteinExistence type="predicted"/>
<dbReference type="InterPro" id="IPR023213">
    <property type="entry name" value="CAT-like_dom_sf"/>
</dbReference>
<organism evidence="2 3">
    <name type="scientific">Lepidopterella palustris CBS 459.81</name>
    <dbReference type="NCBI Taxonomy" id="1314670"/>
    <lineage>
        <taxon>Eukaryota</taxon>
        <taxon>Fungi</taxon>
        <taxon>Dikarya</taxon>
        <taxon>Ascomycota</taxon>
        <taxon>Pezizomycotina</taxon>
        <taxon>Dothideomycetes</taxon>
        <taxon>Pleosporomycetidae</taxon>
        <taxon>Mytilinidiales</taxon>
        <taxon>Argynnaceae</taxon>
        <taxon>Lepidopterella</taxon>
    </lineage>
</organism>
<keyword evidence="3" id="KW-1185">Reference proteome</keyword>
<reference evidence="2 3" key="1">
    <citation type="journal article" date="2016" name="Nat. Commun.">
        <title>Ectomycorrhizal ecology is imprinted in the genome of the dominant symbiotic fungus Cenococcum geophilum.</title>
        <authorList>
            <consortium name="DOE Joint Genome Institute"/>
            <person name="Peter M."/>
            <person name="Kohler A."/>
            <person name="Ohm R.A."/>
            <person name="Kuo A."/>
            <person name="Krutzmann J."/>
            <person name="Morin E."/>
            <person name="Arend M."/>
            <person name="Barry K.W."/>
            <person name="Binder M."/>
            <person name="Choi C."/>
            <person name="Clum A."/>
            <person name="Copeland A."/>
            <person name="Grisel N."/>
            <person name="Haridas S."/>
            <person name="Kipfer T."/>
            <person name="LaButti K."/>
            <person name="Lindquist E."/>
            <person name="Lipzen A."/>
            <person name="Maire R."/>
            <person name="Meier B."/>
            <person name="Mihaltcheva S."/>
            <person name="Molinier V."/>
            <person name="Murat C."/>
            <person name="Poggeler S."/>
            <person name="Quandt C.A."/>
            <person name="Sperisen C."/>
            <person name="Tritt A."/>
            <person name="Tisserant E."/>
            <person name="Crous P.W."/>
            <person name="Henrissat B."/>
            <person name="Nehls U."/>
            <person name="Egli S."/>
            <person name="Spatafora J.W."/>
            <person name="Grigoriev I.V."/>
            <person name="Martin F.M."/>
        </authorList>
    </citation>
    <scope>NUCLEOTIDE SEQUENCE [LARGE SCALE GENOMIC DNA]</scope>
    <source>
        <strain evidence="2 3">CBS 459.81</strain>
    </source>
</reference>
<evidence type="ECO:0000313" key="3">
    <source>
        <dbReference type="Proteomes" id="UP000250266"/>
    </source>
</evidence>
<dbReference type="GO" id="GO:0016747">
    <property type="term" value="F:acyltransferase activity, transferring groups other than amino-acyl groups"/>
    <property type="evidence" value="ECO:0007669"/>
    <property type="project" value="TreeGrafter"/>
</dbReference>
<dbReference type="Pfam" id="PF02458">
    <property type="entry name" value="Transferase"/>
    <property type="match status" value="1"/>
</dbReference>
<dbReference type="GO" id="GO:0044550">
    <property type="term" value="P:secondary metabolite biosynthetic process"/>
    <property type="evidence" value="ECO:0007669"/>
    <property type="project" value="TreeGrafter"/>
</dbReference>
<dbReference type="AlphaFoldDB" id="A0A8E2ECC8"/>
<keyword evidence="1" id="KW-0808">Transferase</keyword>
<protein>
    <submittedName>
        <fullName evidence="2">Uncharacterized protein</fullName>
    </submittedName>
</protein>
<evidence type="ECO:0000256" key="1">
    <source>
        <dbReference type="ARBA" id="ARBA00022679"/>
    </source>
</evidence>